<dbReference type="Proteomes" id="UP000268844">
    <property type="component" value="Unassembled WGS sequence"/>
</dbReference>
<dbReference type="EMBL" id="UZWD01000004">
    <property type="protein sequence ID" value="VDS03046.1"/>
    <property type="molecule type" value="Genomic_DNA"/>
</dbReference>
<sequence length="52" mass="6312">MVKRFSSEIRRRLRDADPAVRHNWLHLFVSKVVIGRDWERTESRFAAPRISY</sequence>
<name>A0A447I6E7_9HYPH</name>
<gene>
    <name evidence="1" type="ORF">DEVEQU_00166</name>
</gene>
<accession>A0A447I6E7</accession>
<dbReference type="AlphaFoldDB" id="A0A447I6E7"/>
<proteinExistence type="predicted"/>
<protein>
    <submittedName>
        <fullName evidence="1">Uncharacterized protein</fullName>
    </submittedName>
</protein>
<evidence type="ECO:0000313" key="2">
    <source>
        <dbReference type="Proteomes" id="UP000268844"/>
    </source>
</evidence>
<reference evidence="1 2" key="1">
    <citation type="submission" date="2018-12" db="EMBL/GenBank/DDBJ databases">
        <authorList>
            <person name="Criscuolo A."/>
        </authorList>
    </citation>
    <scope>NUCLEOTIDE SEQUENCE [LARGE SCALE GENOMIC DNA]</scope>
    <source>
        <strain evidence="1">ACIP1116281</strain>
    </source>
</reference>
<keyword evidence="2" id="KW-1185">Reference proteome</keyword>
<evidence type="ECO:0000313" key="1">
    <source>
        <dbReference type="EMBL" id="VDS03046.1"/>
    </source>
</evidence>
<organism evidence="1 2">
    <name type="scientific">Devosia equisanguinis</name>
    <dbReference type="NCBI Taxonomy" id="2490941"/>
    <lineage>
        <taxon>Bacteria</taxon>
        <taxon>Pseudomonadati</taxon>
        <taxon>Pseudomonadota</taxon>
        <taxon>Alphaproteobacteria</taxon>
        <taxon>Hyphomicrobiales</taxon>
        <taxon>Devosiaceae</taxon>
        <taxon>Devosia</taxon>
    </lineage>
</organism>